<protein>
    <submittedName>
        <fullName evidence="2">PRiA4b ORF-3-like protein</fullName>
    </submittedName>
</protein>
<dbReference type="PANTHER" id="PTHR41878">
    <property type="entry name" value="LEXA REPRESSOR-RELATED"/>
    <property type="match status" value="1"/>
</dbReference>
<evidence type="ECO:0000313" key="3">
    <source>
        <dbReference type="Proteomes" id="UP000239203"/>
    </source>
</evidence>
<dbReference type="Proteomes" id="UP000239203">
    <property type="component" value="Unassembled WGS sequence"/>
</dbReference>
<proteinExistence type="predicted"/>
<evidence type="ECO:0000313" key="2">
    <source>
        <dbReference type="EMBL" id="PPK69619.1"/>
    </source>
</evidence>
<dbReference type="InterPro" id="IPR024047">
    <property type="entry name" value="MM3350-like_sf"/>
</dbReference>
<reference evidence="2 3" key="1">
    <citation type="submission" date="2018-02" db="EMBL/GenBank/DDBJ databases">
        <title>Genomic Encyclopedia of Archaeal and Bacterial Type Strains, Phase II (KMG-II): from individual species to whole genera.</title>
        <authorList>
            <person name="Goeker M."/>
        </authorList>
    </citation>
    <scope>NUCLEOTIDE SEQUENCE [LARGE SCALE GENOMIC DNA]</scope>
    <source>
        <strain evidence="2 3">YU 961-1</strain>
    </source>
</reference>
<dbReference type="Pfam" id="PF07929">
    <property type="entry name" value="PRiA4_ORF3"/>
    <property type="match status" value="1"/>
</dbReference>
<feature type="domain" description="Plasmid pRiA4b Orf3-like" evidence="1">
    <location>
        <begin position="44"/>
        <end position="150"/>
    </location>
</feature>
<dbReference type="AlphaFoldDB" id="A0A2S6GWM8"/>
<dbReference type="Gene3D" id="3.10.290.30">
    <property type="entry name" value="MM3350-like"/>
    <property type="match status" value="1"/>
</dbReference>
<comment type="caution">
    <text evidence="2">The sequence shown here is derived from an EMBL/GenBank/DDBJ whole genome shotgun (WGS) entry which is preliminary data.</text>
</comment>
<evidence type="ECO:0000259" key="1">
    <source>
        <dbReference type="Pfam" id="PF07929"/>
    </source>
</evidence>
<dbReference type="PANTHER" id="PTHR41878:SF1">
    <property type="entry name" value="TNPR PROTEIN"/>
    <property type="match status" value="1"/>
</dbReference>
<organism evidence="2 3">
    <name type="scientific">Actinokineospora auranticolor</name>
    <dbReference type="NCBI Taxonomy" id="155976"/>
    <lineage>
        <taxon>Bacteria</taxon>
        <taxon>Bacillati</taxon>
        <taxon>Actinomycetota</taxon>
        <taxon>Actinomycetes</taxon>
        <taxon>Pseudonocardiales</taxon>
        <taxon>Pseudonocardiaceae</taxon>
        <taxon>Actinokineospora</taxon>
    </lineage>
</organism>
<dbReference type="InterPro" id="IPR012912">
    <property type="entry name" value="Plasmid_pRiA4b_Orf3-like"/>
</dbReference>
<name>A0A2S6GWM8_9PSEU</name>
<gene>
    <name evidence="2" type="ORF">CLV40_103229</name>
</gene>
<sequence>MDGDRLAHLVDEKQAGPEVVTPLRGGVAGLRAGAAPRSVPPETVYRIKVSLLGATPPIWRRLEVAADIFLGGLHEVIQRAFDWDGGHLHVFRTPRGDFGVPYSDMGFADQDTATLADVAPGVGGKIGYHYDFGDCWDHEIVVEEVMAPCTAALRPSGR</sequence>
<dbReference type="OrthoDB" id="9816539at2"/>
<dbReference type="SUPFAM" id="SSF159941">
    <property type="entry name" value="MM3350-like"/>
    <property type="match status" value="1"/>
</dbReference>
<accession>A0A2S6GWM8</accession>
<dbReference type="RefSeq" id="WP_104478044.1">
    <property type="nucleotide sequence ID" value="NZ_CP154825.1"/>
</dbReference>
<keyword evidence="3" id="KW-1185">Reference proteome</keyword>
<dbReference type="EMBL" id="PTIX01000003">
    <property type="protein sequence ID" value="PPK69619.1"/>
    <property type="molecule type" value="Genomic_DNA"/>
</dbReference>